<keyword evidence="2" id="KW-1185">Reference proteome</keyword>
<protein>
    <submittedName>
        <fullName evidence="1">Uncharacterized protein</fullName>
    </submittedName>
</protein>
<name>A0A137PE37_CONC2</name>
<dbReference type="Proteomes" id="UP000070444">
    <property type="component" value="Unassembled WGS sequence"/>
</dbReference>
<sequence length="130" mass="14329">MAWSLVAGFSYLIVEWLATSKAGILLFQSFSLQINKSKSVSQISVQTLYPQDLANYASTIHFFQVDSTKGKSTTTVLLVIGGFWWANLGDVTKILEAVGLAICMTQPGFVRITKYKLLVTPLVQSHRNLG</sequence>
<dbReference type="EMBL" id="KQ964440">
    <property type="protein sequence ID" value="KXN73201.1"/>
    <property type="molecule type" value="Genomic_DNA"/>
</dbReference>
<reference evidence="1 2" key="1">
    <citation type="journal article" date="2015" name="Genome Biol. Evol.">
        <title>Phylogenomic analyses indicate that early fungi evolved digesting cell walls of algal ancestors of land plants.</title>
        <authorList>
            <person name="Chang Y."/>
            <person name="Wang S."/>
            <person name="Sekimoto S."/>
            <person name="Aerts A.L."/>
            <person name="Choi C."/>
            <person name="Clum A."/>
            <person name="LaButti K.M."/>
            <person name="Lindquist E.A."/>
            <person name="Yee Ngan C."/>
            <person name="Ohm R.A."/>
            <person name="Salamov A.A."/>
            <person name="Grigoriev I.V."/>
            <person name="Spatafora J.W."/>
            <person name="Berbee M.L."/>
        </authorList>
    </citation>
    <scope>NUCLEOTIDE SEQUENCE [LARGE SCALE GENOMIC DNA]</scope>
    <source>
        <strain evidence="1 2">NRRL 28638</strain>
    </source>
</reference>
<organism evidence="1 2">
    <name type="scientific">Conidiobolus coronatus (strain ATCC 28846 / CBS 209.66 / NRRL 28638)</name>
    <name type="common">Delacroixia coronata</name>
    <dbReference type="NCBI Taxonomy" id="796925"/>
    <lineage>
        <taxon>Eukaryota</taxon>
        <taxon>Fungi</taxon>
        <taxon>Fungi incertae sedis</taxon>
        <taxon>Zoopagomycota</taxon>
        <taxon>Entomophthoromycotina</taxon>
        <taxon>Entomophthoromycetes</taxon>
        <taxon>Entomophthorales</taxon>
        <taxon>Ancylistaceae</taxon>
        <taxon>Conidiobolus</taxon>
    </lineage>
</organism>
<dbReference type="AlphaFoldDB" id="A0A137PE37"/>
<gene>
    <name evidence="1" type="ORF">CONCODRAFT_3869</name>
</gene>
<proteinExistence type="predicted"/>
<accession>A0A137PE37</accession>
<evidence type="ECO:0000313" key="2">
    <source>
        <dbReference type="Proteomes" id="UP000070444"/>
    </source>
</evidence>
<evidence type="ECO:0000313" key="1">
    <source>
        <dbReference type="EMBL" id="KXN73201.1"/>
    </source>
</evidence>